<feature type="transmembrane region" description="Helical" evidence="19">
    <location>
        <begin position="199"/>
        <end position="218"/>
    </location>
</feature>
<dbReference type="GO" id="GO:0005886">
    <property type="term" value="C:plasma membrane"/>
    <property type="evidence" value="ECO:0007669"/>
    <property type="project" value="UniProtKB-SubCell"/>
</dbReference>
<feature type="transmembrane region" description="Helical" evidence="19">
    <location>
        <begin position="58"/>
        <end position="77"/>
    </location>
</feature>
<evidence type="ECO:0000256" key="8">
    <source>
        <dbReference type="ARBA" id="ARBA00022573"/>
    </source>
</evidence>
<dbReference type="InterPro" id="IPR003805">
    <property type="entry name" value="CobS"/>
</dbReference>
<organism evidence="20 21">
    <name type="scientific">Halomarina ordinaria</name>
    <dbReference type="NCBI Taxonomy" id="3033939"/>
    <lineage>
        <taxon>Archaea</taxon>
        <taxon>Methanobacteriati</taxon>
        <taxon>Methanobacteriota</taxon>
        <taxon>Stenosarchaea group</taxon>
        <taxon>Halobacteria</taxon>
        <taxon>Halobacteriales</taxon>
        <taxon>Natronomonadaceae</taxon>
        <taxon>Halomarina</taxon>
    </lineage>
</organism>
<gene>
    <name evidence="19 20" type="primary">cobS</name>
    <name evidence="20" type="ORF">ACFQHK_09865</name>
</gene>
<dbReference type="GO" id="GO:0051073">
    <property type="term" value="F:adenosylcobinamide-GDP ribazoletransferase activity"/>
    <property type="evidence" value="ECO:0007669"/>
    <property type="project" value="UniProtKB-UniRule"/>
</dbReference>
<evidence type="ECO:0000256" key="17">
    <source>
        <dbReference type="ARBA" id="ARBA00048623"/>
    </source>
</evidence>
<evidence type="ECO:0000256" key="3">
    <source>
        <dbReference type="ARBA" id="ARBA00004663"/>
    </source>
</evidence>
<proteinExistence type="inferred from homology"/>
<comment type="cofactor">
    <cofactor evidence="1 19">
        <name>Mg(2+)</name>
        <dbReference type="ChEBI" id="CHEBI:18420"/>
    </cofactor>
</comment>
<dbReference type="PANTHER" id="PTHR34148">
    <property type="entry name" value="ADENOSYLCOBINAMIDE-GDP RIBAZOLETRANSFERASE"/>
    <property type="match status" value="1"/>
</dbReference>
<dbReference type="EC" id="2.7.8.26" evidence="5 19"/>
<keyword evidence="11 19" id="KW-0460">Magnesium</keyword>
<evidence type="ECO:0000256" key="7">
    <source>
        <dbReference type="ARBA" id="ARBA00022475"/>
    </source>
</evidence>
<evidence type="ECO:0000256" key="19">
    <source>
        <dbReference type="HAMAP-Rule" id="MF_00719"/>
    </source>
</evidence>
<evidence type="ECO:0000256" key="5">
    <source>
        <dbReference type="ARBA" id="ARBA00013200"/>
    </source>
</evidence>
<evidence type="ECO:0000256" key="13">
    <source>
        <dbReference type="ARBA" id="ARBA00023136"/>
    </source>
</evidence>
<dbReference type="Pfam" id="PF02654">
    <property type="entry name" value="CobS"/>
    <property type="match status" value="1"/>
</dbReference>
<dbReference type="GO" id="GO:0008818">
    <property type="term" value="F:cobalamin 5'-phosphate synthase activity"/>
    <property type="evidence" value="ECO:0007669"/>
    <property type="project" value="UniProtKB-UniRule"/>
</dbReference>
<evidence type="ECO:0000256" key="2">
    <source>
        <dbReference type="ARBA" id="ARBA00004651"/>
    </source>
</evidence>
<comment type="pathway">
    <text evidence="3 19">Cofactor biosynthesis; adenosylcobalamin biosynthesis; adenosylcobalamin from cob(II)yrinate a,c-diamide: step 7/7.</text>
</comment>
<comment type="caution">
    <text evidence="20">The sequence shown here is derived from an EMBL/GenBank/DDBJ whole genome shotgun (WGS) entry which is preliminary data.</text>
</comment>
<evidence type="ECO:0000256" key="15">
    <source>
        <dbReference type="ARBA" id="ARBA00032605"/>
    </source>
</evidence>
<comment type="catalytic activity">
    <reaction evidence="17 19">
        <text>alpha-ribazole + adenosylcob(III)inamide-GDP = adenosylcob(III)alamin + GMP + H(+)</text>
        <dbReference type="Rhea" id="RHEA:16049"/>
        <dbReference type="ChEBI" id="CHEBI:10329"/>
        <dbReference type="ChEBI" id="CHEBI:15378"/>
        <dbReference type="ChEBI" id="CHEBI:18408"/>
        <dbReference type="ChEBI" id="CHEBI:58115"/>
        <dbReference type="ChEBI" id="CHEBI:60487"/>
        <dbReference type="EC" id="2.7.8.26"/>
    </reaction>
</comment>
<comment type="function">
    <text evidence="14 19">Joins adenosylcobinamide-GDP and alpha-ribazole to generate adenosylcobalamin (Ado-cobalamin). Also synthesizes adenosylcobalamin 5'-phosphate from adenosylcobinamide-GDP and alpha-ribazole 5'-phosphate.</text>
</comment>
<dbReference type="GO" id="GO:0009236">
    <property type="term" value="P:cobalamin biosynthetic process"/>
    <property type="evidence" value="ECO:0007669"/>
    <property type="project" value="UniProtKB-UniRule"/>
</dbReference>
<reference evidence="20 21" key="1">
    <citation type="journal article" date="2019" name="Int. J. Syst. Evol. Microbiol.">
        <title>The Global Catalogue of Microorganisms (GCM) 10K type strain sequencing project: providing services to taxonomists for standard genome sequencing and annotation.</title>
        <authorList>
            <consortium name="The Broad Institute Genomics Platform"/>
            <consortium name="The Broad Institute Genome Sequencing Center for Infectious Disease"/>
            <person name="Wu L."/>
            <person name="Ma J."/>
        </authorList>
    </citation>
    <scope>NUCLEOTIDE SEQUENCE [LARGE SCALE GENOMIC DNA]</scope>
    <source>
        <strain evidence="20 21">PSRA2</strain>
    </source>
</reference>
<evidence type="ECO:0000256" key="14">
    <source>
        <dbReference type="ARBA" id="ARBA00025228"/>
    </source>
</evidence>
<dbReference type="NCBIfam" id="TIGR00317">
    <property type="entry name" value="cobS"/>
    <property type="match status" value="1"/>
</dbReference>
<evidence type="ECO:0000256" key="16">
    <source>
        <dbReference type="ARBA" id="ARBA00032853"/>
    </source>
</evidence>
<evidence type="ECO:0000256" key="1">
    <source>
        <dbReference type="ARBA" id="ARBA00001946"/>
    </source>
</evidence>
<feature type="transmembrane region" description="Helical" evidence="19">
    <location>
        <begin position="108"/>
        <end position="131"/>
    </location>
</feature>
<keyword evidence="8 19" id="KW-0169">Cobalamin biosynthesis</keyword>
<dbReference type="PANTHER" id="PTHR34148:SF1">
    <property type="entry name" value="ADENOSYLCOBINAMIDE-GDP RIBAZOLETRANSFERASE"/>
    <property type="match status" value="1"/>
</dbReference>
<keyword evidence="7 19" id="KW-1003">Cell membrane</keyword>
<evidence type="ECO:0000256" key="18">
    <source>
        <dbReference type="ARBA" id="ARBA00049504"/>
    </source>
</evidence>
<evidence type="ECO:0000256" key="11">
    <source>
        <dbReference type="ARBA" id="ARBA00022842"/>
    </source>
</evidence>
<dbReference type="AlphaFoldDB" id="A0ABD5U9E1"/>
<keyword evidence="9 19" id="KW-0808">Transferase</keyword>
<evidence type="ECO:0000313" key="21">
    <source>
        <dbReference type="Proteomes" id="UP001596406"/>
    </source>
</evidence>
<evidence type="ECO:0000256" key="10">
    <source>
        <dbReference type="ARBA" id="ARBA00022692"/>
    </source>
</evidence>
<dbReference type="RefSeq" id="WP_304448493.1">
    <property type="nucleotide sequence ID" value="NZ_JARRAH010000001.1"/>
</dbReference>
<accession>A0ABD5U9E1</accession>
<dbReference type="Proteomes" id="UP001596406">
    <property type="component" value="Unassembled WGS sequence"/>
</dbReference>
<evidence type="ECO:0000256" key="9">
    <source>
        <dbReference type="ARBA" id="ARBA00022679"/>
    </source>
</evidence>
<comment type="subcellular location">
    <subcellularLocation>
        <location evidence="2 19">Cell membrane</location>
        <topology evidence="2 19">Multi-pass membrane protein</topology>
    </subcellularLocation>
</comment>
<evidence type="ECO:0000256" key="4">
    <source>
        <dbReference type="ARBA" id="ARBA00010561"/>
    </source>
</evidence>
<keyword evidence="13 19" id="KW-0472">Membrane</keyword>
<feature type="transmembrane region" description="Helical" evidence="19">
    <location>
        <begin position="32"/>
        <end position="52"/>
    </location>
</feature>
<sequence>MVLTALRGALGFLSRLPVGRDRRAWEAFRTTPVAFVLAAYPLGALVALPVALAAALPAPAPVVAFVLLVALVLVTGVNHADGVADLGDAASVHGSPADRRAVLKDTTVGVGAVLALALVVAGLALAGLALAGLPPLALFGLVVAGEVGAKLALACVACLGEAPHDGLGAAVTSRADASQLPGPTLAALPALALTGPSPAALGALAGGLAGGLAVLWWARRALGGVNGDVFGAANEVGRVCALHLGVVLWTLW</sequence>
<evidence type="ECO:0000256" key="12">
    <source>
        <dbReference type="ARBA" id="ARBA00022989"/>
    </source>
</evidence>
<keyword evidence="12 19" id="KW-1133">Transmembrane helix</keyword>
<dbReference type="HAMAP" id="MF_00719">
    <property type="entry name" value="CobS"/>
    <property type="match status" value="1"/>
</dbReference>
<comment type="similarity">
    <text evidence="4 19">Belongs to the CobS family.</text>
</comment>
<comment type="catalytic activity">
    <reaction evidence="18 19">
        <text>alpha-ribazole 5'-phosphate + adenosylcob(III)inamide-GDP = adenosylcob(III)alamin 5'-phosphate + GMP + H(+)</text>
        <dbReference type="Rhea" id="RHEA:23560"/>
        <dbReference type="ChEBI" id="CHEBI:15378"/>
        <dbReference type="ChEBI" id="CHEBI:57918"/>
        <dbReference type="ChEBI" id="CHEBI:58115"/>
        <dbReference type="ChEBI" id="CHEBI:60487"/>
        <dbReference type="ChEBI" id="CHEBI:60493"/>
        <dbReference type="EC" id="2.7.8.26"/>
    </reaction>
</comment>
<name>A0ABD5U9E1_9EURY</name>
<keyword evidence="21" id="KW-1185">Reference proteome</keyword>
<dbReference type="EMBL" id="JBHSXM010000001">
    <property type="protein sequence ID" value="MFC6836818.1"/>
    <property type="molecule type" value="Genomic_DNA"/>
</dbReference>
<evidence type="ECO:0000313" key="20">
    <source>
        <dbReference type="EMBL" id="MFC6836818.1"/>
    </source>
</evidence>
<protein>
    <recommendedName>
        <fullName evidence="6 19">Adenosylcobinamide-GDP ribazoletransferase</fullName>
        <ecNumber evidence="5 19">2.7.8.26</ecNumber>
    </recommendedName>
    <alternativeName>
        <fullName evidence="16 19">Cobalamin synthase</fullName>
    </alternativeName>
    <alternativeName>
        <fullName evidence="15 19">Cobalamin-5'-phosphate synthase</fullName>
    </alternativeName>
</protein>
<evidence type="ECO:0000256" key="6">
    <source>
        <dbReference type="ARBA" id="ARBA00015850"/>
    </source>
</evidence>
<keyword evidence="10 19" id="KW-0812">Transmembrane</keyword>